<comment type="subcellular location">
    <subcellularLocation>
        <location evidence="1">Membrane</location>
        <topology evidence="1">Multi-pass membrane protein</topology>
    </subcellularLocation>
</comment>
<reference evidence="6" key="1">
    <citation type="submission" date="2023-10" db="EMBL/GenBank/DDBJ databases">
        <authorList>
            <person name="Chen Y."/>
            <person name="Shah S."/>
            <person name="Dougan E. K."/>
            <person name="Thang M."/>
            <person name="Chan C."/>
        </authorList>
    </citation>
    <scope>NUCLEOTIDE SEQUENCE [LARGE SCALE GENOMIC DNA]</scope>
</reference>
<sequence length="290" mass="30086">MEEFFFIISVQHRKSLACNASGHVYVVCAETHQGSWETWHMQDCTPTVFISSACHDKRLSSKPFGGGIFTSRNRFGWEKWVLEESDHGGFFFRSPAHNTRLALDANSHLYTISCGDDGLDHRGAWETWRLSESPHSSNSYFIDSIGHEGKRLACNNNGHVYVIDANTHAGSWESWILERSQHGDIIESTKFWTKVVGACAVGAAAAPVVAAGVVASMGFGAAGIAAGSAGAAMMSAEASVAGGGIAAGGVVATLQSIGASGLGVAGTTALALSGAATGSGVGAALAVALP</sequence>
<dbReference type="Pfam" id="PF06140">
    <property type="entry name" value="Ifi-6-16"/>
    <property type="match status" value="1"/>
</dbReference>
<keyword evidence="3" id="KW-0812">Transmembrane</keyword>
<protein>
    <submittedName>
        <fullName evidence="6">Uncharacterized protein</fullName>
    </submittedName>
</protein>
<dbReference type="Gene3D" id="6.10.110.10">
    <property type="match status" value="1"/>
</dbReference>
<comment type="similarity">
    <text evidence="2">Belongs to the IFI6/IFI27 family.</text>
</comment>
<dbReference type="CDD" id="cd00257">
    <property type="entry name" value="beta-trefoil_FSCN-like"/>
    <property type="match status" value="1"/>
</dbReference>
<dbReference type="PANTHER" id="PTHR16932">
    <property type="entry name" value="INTERFERON ALPHA-INDUCIBLE PROTEIN 27"/>
    <property type="match status" value="1"/>
</dbReference>
<evidence type="ECO:0000256" key="4">
    <source>
        <dbReference type="ARBA" id="ARBA00022989"/>
    </source>
</evidence>
<dbReference type="Gene3D" id="2.80.10.50">
    <property type="match status" value="1"/>
</dbReference>
<evidence type="ECO:0000256" key="5">
    <source>
        <dbReference type="ARBA" id="ARBA00023136"/>
    </source>
</evidence>
<accession>A0ABN9U9I3</accession>
<dbReference type="EMBL" id="CAUYUJ010015588">
    <property type="protein sequence ID" value="CAK0855937.1"/>
    <property type="molecule type" value="Genomic_DNA"/>
</dbReference>
<dbReference type="InterPro" id="IPR038213">
    <property type="entry name" value="IFI6/IFI27-like_sf"/>
</dbReference>
<dbReference type="SUPFAM" id="SSF50405">
    <property type="entry name" value="Actin-crosslinking proteins"/>
    <property type="match status" value="1"/>
</dbReference>
<name>A0ABN9U9I3_9DINO</name>
<comment type="caution">
    <text evidence="6">The sequence shown here is derived from an EMBL/GenBank/DDBJ whole genome shotgun (WGS) entry which is preliminary data.</text>
</comment>
<evidence type="ECO:0000256" key="2">
    <source>
        <dbReference type="ARBA" id="ARBA00007262"/>
    </source>
</evidence>
<evidence type="ECO:0000256" key="3">
    <source>
        <dbReference type="ARBA" id="ARBA00022692"/>
    </source>
</evidence>
<evidence type="ECO:0000313" key="6">
    <source>
        <dbReference type="EMBL" id="CAK0855937.1"/>
    </source>
</evidence>
<dbReference type="InterPro" id="IPR008999">
    <property type="entry name" value="Actin-crosslinking"/>
</dbReference>
<dbReference type="PANTHER" id="PTHR16932:SF18">
    <property type="entry name" value="INTERFERON, ALPHA-INDUCIBLE PROTEIN 27-LIKE 2"/>
    <property type="match status" value="1"/>
</dbReference>
<keyword evidence="5" id="KW-0472">Membrane</keyword>
<dbReference type="Proteomes" id="UP001189429">
    <property type="component" value="Unassembled WGS sequence"/>
</dbReference>
<proteinExistence type="inferred from homology"/>
<keyword evidence="7" id="KW-1185">Reference proteome</keyword>
<evidence type="ECO:0000256" key="1">
    <source>
        <dbReference type="ARBA" id="ARBA00004141"/>
    </source>
</evidence>
<gene>
    <name evidence="6" type="ORF">PCOR1329_LOCUS46450</name>
</gene>
<dbReference type="InterPro" id="IPR009311">
    <property type="entry name" value="IFI6/IFI27-like"/>
</dbReference>
<evidence type="ECO:0000313" key="7">
    <source>
        <dbReference type="Proteomes" id="UP001189429"/>
    </source>
</evidence>
<keyword evidence="4" id="KW-1133">Transmembrane helix</keyword>
<organism evidence="6 7">
    <name type="scientific">Prorocentrum cordatum</name>
    <dbReference type="NCBI Taxonomy" id="2364126"/>
    <lineage>
        <taxon>Eukaryota</taxon>
        <taxon>Sar</taxon>
        <taxon>Alveolata</taxon>
        <taxon>Dinophyceae</taxon>
        <taxon>Prorocentrales</taxon>
        <taxon>Prorocentraceae</taxon>
        <taxon>Prorocentrum</taxon>
    </lineage>
</organism>